<evidence type="ECO:0000313" key="1">
    <source>
        <dbReference type="EMBL" id="CEK66074.1"/>
    </source>
</evidence>
<feature type="non-terminal residue" evidence="1">
    <location>
        <position position="1"/>
    </location>
</feature>
<dbReference type="AlphaFoldDB" id="A0A0B6ZBX3"/>
<reference evidence="1" key="1">
    <citation type="submission" date="2014-12" db="EMBL/GenBank/DDBJ databases">
        <title>Insight into the proteome of Arion vulgaris.</title>
        <authorList>
            <person name="Aradska J."/>
            <person name="Bulat T."/>
            <person name="Smidak R."/>
            <person name="Sarate P."/>
            <person name="Gangsoo J."/>
            <person name="Sialana F."/>
            <person name="Bilban M."/>
            <person name="Lubec G."/>
        </authorList>
    </citation>
    <scope>NUCLEOTIDE SEQUENCE</scope>
    <source>
        <tissue evidence="1">Skin</tissue>
    </source>
</reference>
<gene>
    <name evidence="1" type="primary">ORF57224</name>
</gene>
<organism evidence="1">
    <name type="scientific">Arion vulgaris</name>
    <dbReference type="NCBI Taxonomy" id="1028688"/>
    <lineage>
        <taxon>Eukaryota</taxon>
        <taxon>Metazoa</taxon>
        <taxon>Spiralia</taxon>
        <taxon>Lophotrochozoa</taxon>
        <taxon>Mollusca</taxon>
        <taxon>Gastropoda</taxon>
        <taxon>Heterobranchia</taxon>
        <taxon>Euthyneura</taxon>
        <taxon>Panpulmonata</taxon>
        <taxon>Eupulmonata</taxon>
        <taxon>Stylommatophora</taxon>
        <taxon>Helicina</taxon>
        <taxon>Arionoidea</taxon>
        <taxon>Arionidae</taxon>
        <taxon>Arion</taxon>
    </lineage>
</organism>
<proteinExistence type="predicted"/>
<accession>A0A0B6ZBX3</accession>
<sequence>KQPSSKPSINISNQSQVKYPVPHSFIQAFQNAPIKSLFDCHNVDANALELHSNACGYHKDTLMSSTVASSPESVTSQETIDELMSYLSDDGLDQMKPHAKNPMTEEVQDIHSEKSFYMEISDRTKLPQIDTQHTSELHSPESSISSLEDDLFDNSDFDLEMALNDIITSDQILLTSNNGIKYLDDLGMSNDFRQDLMLNSWVPPQGSLDFHMIKHSQ</sequence>
<name>A0A0B6ZBX3_9EUPU</name>
<dbReference type="EMBL" id="HACG01019209">
    <property type="protein sequence ID" value="CEK66074.1"/>
    <property type="molecule type" value="Transcribed_RNA"/>
</dbReference>
<protein>
    <submittedName>
        <fullName evidence="1">Uncharacterized protein</fullName>
    </submittedName>
</protein>